<accession>A0A438G931</accession>
<feature type="compositionally biased region" description="Polar residues" evidence="1">
    <location>
        <begin position="252"/>
        <end position="261"/>
    </location>
</feature>
<name>A0A438G931_VITVI</name>
<keyword evidence="2" id="KW-0812">Transmembrane</keyword>
<feature type="compositionally biased region" description="Pro residues" evidence="1">
    <location>
        <begin position="134"/>
        <end position="150"/>
    </location>
</feature>
<keyword evidence="2" id="KW-1133">Transmembrane helix</keyword>
<evidence type="ECO:0000313" key="4">
    <source>
        <dbReference type="EMBL" id="RVW68725.1"/>
    </source>
</evidence>
<keyword evidence="2" id="KW-0472">Membrane</keyword>
<dbReference type="AlphaFoldDB" id="A0A438G931"/>
<feature type="signal peptide" evidence="3">
    <location>
        <begin position="1"/>
        <end position="23"/>
    </location>
</feature>
<comment type="caution">
    <text evidence="4">The sequence shown here is derived from an EMBL/GenBank/DDBJ whole genome shotgun (WGS) entry which is preliminary data.</text>
</comment>
<feature type="region of interest" description="Disordered" evidence="1">
    <location>
        <begin position="131"/>
        <end position="150"/>
    </location>
</feature>
<evidence type="ECO:0000256" key="2">
    <source>
        <dbReference type="SAM" id="Phobius"/>
    </source>
</evidence>
<proteinExistence type="predicted"/>
<dbReference type="EMBL" id="QGNW01000522">
    <property type="protein sequence ID" value="RVW68725.1"/>
    <property type="molecule type" value="Genomic_DNA"/>
</dbReference>
<sequence length="261" mass="29685">MMRTSLLMSLFVFLQLLDILAHARTLSGRPIDMKSLRTVWFFCFIDVFASTPLIYSYNFFHKYVEMDFNLHNCESELYIYFYAIENSLDAFRETYNLEMPTTLSPPFPAAQEITPDSSSYNRLIMSITQVGKPPASPPPPPHTPPGPVPSRRPSSPAECFCGWFTRFCGWFTRFYCWFTRLYCWFTPMTTSNSPCYGKSSSSSLTHGKTSDFNCHYIAQGLCNHCRNRNDSKRPSDPPPPLSNIAVAASAKSPPSMTLASY</sequence>
<evidence type="ECO:0000313" key="5">
    <source>
        <dbReference type="Proteomes" id="UP000288805"/>
    </source>
</evidence>
<gene>
    <name evidence="4" type="ORF">CK203_062731</name>
</gene>
<feature type="chain" id="PRO_5019392362" evidence="3">
    <location>
        <begin position="24"/>
        <end position="261"/>
    </location>
</feature>
<evidence type="ECO:0000256" key="1">
    <source>
        <dbReference type="SAM" id="MobiDB-lite"/>
    </source>
</evidence>
<reference evidence="4 5" key="1">
    <citation type="journal article" date="2018" name="PLoS Genet.">
        <title>Population sequencing reveals clonal diversity and ancestral inbreeding in the grapevine cultivar Chardonnay.</title>
        <authorList>
            <person name="Roach M.J."/>
            <person name="Johnson D.L."/>
            <person name="Bohlmann J."/>
            <person name="van Vuuren H.J."/>
            <person name="Jones S.J."/>
            <person name="Pretorius I.S."/>
            <person name="Schmidt S.A."/>
            <person name="Borneman A.R."/>
        </authorList>
    </citation>
    <scope>NUCLEOTIDE SEQUENCE [LARGE SCALE GENOMIC DNA]</scope>
    <source>
        <strain evidence="5">cv. Chardonnay</strain>
        <tissue evidence="4">Leaf</tissue>
    </source>
</reference>
<organism evidence="4 5">
    <name type="scientific">Vitis vinifera</name>
    <name type="common">Grape</name>
    <dbReference type="NCBI Taxonomy" id="29760"/>
    <lineage>
        <taxon>Eukaryota</taxon>
        <taxon>Viridiplantae</taxon>
        <taxon>Streptophyta</taxon>
        <taxon>Embryophyta</taxon>
        <taxon>Tracheophyta</taxon>
        <taxon>Spermatophyta</taxon>
        <taxon>Magnoliopsida</taxon>
        <taxon>eudicotyledons</taxon>
        <taxon>Gunneridae</taxon>
        <taxon>Pentapetalae</taxon>
        <taxon>rosids</taxon>
        <taxon>Vitales</taxon>
        <taxon>Vitaceae</taxon>
        <taxon>Viteae</taxon>
        <taxon>Vitis</taxon>
    </lineage>
</organism>
<feature type="region of interest" description="Disordered" evidence="1">
    <location>
        <begin position="229"/>
        <end position="261"/>
    </location>
</feature>
<protein>
    <submittedName>
        <fullName evidence="4">Uncharacterized protein</fullName>
    </submittedName>
</protein>
<keyword evidence="3" id="KW-0732">Signal</keyword>
<dbReference type="Proteomes" id="UP000288805">
    <property type="component" value="Unassembled WGS sequence"/>
</dbReference>
<evidence type="ECO:0000256" key="3">
    <source>
        <dbReference type="SAM" id="SignalP"/>
    </source>
</evidence>
<feature type="transmembrane region" description="Helical" evidence="2">
    <location>
        <begin position="39"/>
        <end position="60"/>
    </location>
</feature>